<comment type="caution">
    <text evidence="3">The sequence shown here is derived from an EMBL/GenBank/DDBJ whole genome shotgun (WGS) entry which is preliminary data.</text>
</comment>
<reference evidence="3 4" key="1">
    <citation type="submission" date="2021-05" db="EMBL/GenBank/DDBJ databases">
        <title>Bacteria Genome sequencing.</title>
        <authorList>
            <person name="Takabe Y."/>
            <person name="Nakajima Y."/>
            <person name="Suzuki S."/>
            <person name="Shiozaki T."/>
        </authorList>
    </citation>
    <scope>NUCLEOTIDE SEQUENCE [LARGE SCALE GENOMIC DNA]</scope>
    <source>
        <strain evidence="3 4">AI_62</strain>
    </source>
</reference>
<organism evidence="3 4">
    <name type="scientific">Jannaschia pagri</name>
    <dbReference type="NCBI Taxonomy" id="2829797"/>
    <lineage>
        <taxon>Bacteria</taxon>
        <taxon>Pseudomonadati</taxon>
        <taxon>Pseudomonadota</taxon>
        <taxon>Alphaproteobacteria</taxon>
        <taxon>Rhodobacterales</taxon>
        <taxon>Roseobacteraceae</taxon>
        <taxon>Jannaschia</taxon>
    </lineage>
</organism>
<dbReference type="InterPro" id="IPR050268">
    <property type="entry name" value="NADH-dep_flavin_reductase"/>
</dbReference>
<name>A0ABQ4NNH4_9RHOB</name>
<feature type="domain" description="Flavin reductase like" evidence="2">
    <location>
        <begin position="12"/>
        <end position="160"/>
    </location>
</feature>
<dbReference type="Gene3D" id="2.30.110.10">
    <property type="entry name" value="Electron Transport, Fmn-binding Protein, Chain A"/>
    <property type="match status" value="1"/>
</dbReference>
<dbReference type="SUPFAM" id="SSF50475">
    <property type="entry name" value="FMN-binding split barrel"/>
    <property type="match status" value="1"/>
</dbReference>
<keyword evidence="1" id="KW-0560">Oxidoreductase</keyword>
<dbReference type="Pfam" id="PF01613">
    <property type="entry name" value="Flavin_Reduct"/>
    <property type="match status" value="1"/>
</dbReference>
<accession>A0ABQ4NNH4</accession>
<proteinExistence type="predicted"/>
<dbReference type="InterPro" id="IPR002563">
    <property type="entry name" value="Flavin_Rdtase-like_dom"/>
</dbReference>
<evidence type="ECO:0000259" key="2">
    <source>
        <dbReference type="SMART" id="SM00903"/>
    </source>
</evidence>
<evidence type="ECO:0000256" key="1">
    <source>
        <dbReference type="ARBA" id="ARBA00023002"/>
    </source>
</evidence>
<dbReference type="Proteomes" id="UP000786693">
    <property type="component" value="Unassembled WGS sequence"/>
</dbReference>
<dbReference type="EMBL" id="BPFH01000004">
    <property type="protein sequence ID" value="GIT95963.1"/>
    <property type="molecule type" value="Genomic_DNA"/>
</dbReference>
<dbReference type="SMART" id="SM00903">
    <property type="entry name" value="Flavin_Reduct"/>
    <property type="match status" value="1"/>
</dbReference>
<evidence type="ECO:0000313" key="4">
    <source>
        <dbReference type="Proteomes" id="UP000786693"/>
    </source>
</evidence>
<gene>
    <name evidence="3" type="ORF">JANAI62_25860</name>
</gene>
<dbReference type="PANTHER" id="PTHR30466">
    <property type="entry name" value="FLAVIN REDUCTASE"/>
    <property type="match status" value="1"/>
</dbReference>
<dbReference type="InterPro" id="IPR012349">
    <property type="entry name" value="Split_barrel_FMN-bd"/>
</dbReference>
<dbReference type="PANTHER" id="PTHR30466:SF1">
    <property type="entry name" value="FMN REDUCTASE (NADH) RUTF"/>
    <property type="match status" value="1"/>
</dbReference>
<protein>
    <submittedName>
        <fullName evidence="3">FMN reductase</fullName>
    </submittedName>
</protein>
<dbReference type="RefSeq" id="WP_220749443.1">
    <property type="nucleotide sequence ID" value="NZ_BPFH01000004.1"/>
</dbReference>
<evidence type="ECO:0000313" key="3">
    <source>
        <dbReference type="EMBL" id="GIT95963.1"/>
    </source>
</evidence>
<sequence>MEHLRQDFLKAMSRAAATVSVVTTDGPAGLAGVTVSAMTSVSADGDAPTMLVCVNRGASAARPILDNGCFGINVLAASQQDIADVFAGRTGAVGPARFDGLAVETLSTGAPILDGLAAFDCEVQAVDLIGTHHVIIGAVRAVRSDETGAPLIYGMRSYLRAEPA</sequence>
<keyword evidence="4" id="KW-1185">Reference proteome</keyword>